<reference evidence="1 2" key="1">
    <citation type="submission" date="2014-03" db="EMBL/GenBank/DDBJ databases">
        <title>Genome sequence of Clostridium litorale W6, DSM 5388.</title>
        <authorList>
            <person name="Poehlein A."/>
            <person name="Jagirdar A."/>
            <person name="Khonsari B."/>
            <person name="Chibani C.M."/>
            <person name="Gutierrez Gutierrez D.A."/>
            <person name="Davydova E."/>
            <person name="Alghaithi H.S."/>
            <person name="Nair K.P."/>
            <person name="Dhamotharan K."/>
            <person name="Chandran L."/>
            <person name="G W."/>
            <person name="Daniel R."/>
        </authorList>
    </citation>
    <scope>NUCLEOTIDE SEQUENCE [LARGE SCALE GENOMIC DNA]</scope>
    <source>
        <strain evidence="1 2">W6</strain>
    </source>
</reference>
<dbReference type="RefSeq" id="WP_052635988.1">
    <property type="nucleotide sequence ID" value="NZ_FSRH01000008.1"/>
</dbReference>
<dbReference type="OrthoDB" id="9795386at2"/>
<dbReference type="STRING" id="1121324.CLIT_8c00660"/>
<dbReference type="eggNOG" id="ENOG502ZQEV">
    <property type="taxonomic scope" value="Bacteria"/>
</dbReference>
<sequence>MAERYGFFDSIEGEDERYYTADEFAKFFNRVISTGILNGGENLQVVCTGSDMNVQIKTGCAWMLGYQYEIETDALNMPIDTADPAMDRIDRIVVRLDKRLENRYIKAFVLKGVPAETPIAPALTRDENVYEISLAQIKVIAGKSFIEQAEITDERLNDEVCGLANSLIKADPTEIFNQFNDYLTTYKTTKDAEYNTWETSKQQAYDSYIASIQSAWNTWFGSQQTEGFVMQSEKGAPGGVAELDLETGKVKPEQLPDMNYAELDEAKQVKDENLKNVKKLIFTGKSNAQLPANIPVSISGEGKVKRFAISPKYSPGYKAATDAIQINTNTYQYNGDLLPLENDRFLYAHFYTTQSILFCGCGRVYFDEAANEQKVENIQGYTVNSYAYYPSGCRFIRLEDDRLLIVYVKYDNGAYKLLGRLFALNIEGNSSNTLSFLSDIDFGVLLRDVKFVEVDGRFIVAGQHGNRSEVVFYEISIDENDNVSILEIGSLSNTLLSDSVFDMKYGLENNTFILEYYLSSPRGVYLRKCTLGETSIDFGNPFTVTTLAVSSYRADRDRFIVLQPGIIALVYTYNGYPYMRIINFNTLSMSTLRYVGDLSGGNHTLLQINNRELLLTETQTSSPYTKRWRCVKLIYTENTVTDINFVGSYYNSPVAGSGIPNYRVVKGSYLFSLHPNTTNGALQFRAFPFDFSLNFLGILQNDVEVDSTAYVAIEGFVALSNVSSIPGSAICLSIYGEFKNQDDLTSGEKASGEFIEVGKFIDFSGTALIKSSL</sequence>
<keyword evidence="2" id="KW-1185">Reference proteome</keyword>
<organism evidence="1 2">
    <name type="scientific">Peptoclostridium litorale DSM 5388</name>
    <dbReference type="NCBI Taxonomy" id="1121324"/>
    <lineage>
        <taxon>Bacteria</taxon>
        <taxon>Bacillati</taxon>
        <taxon>Bacillota</taxon>
        <taxon>Clostridia</taxon>
        <taxon>Peptostreptococcales</taxon>
        <taxon>Peptoclostridiaceae</taxon>
        <taxon>Peptoclostridium</taxon>
    </lineage>
</organism>
<evidence type="ECO:0000313" key="2">
    <source>
        <dbReference type="Proteomes" id="UP000027946"/>
    </source>
</evidence>
<protein>
    <submittedName>
        <fullName evidence="1">Putative tail protein</fullName>
    </submittedName>
</protein>
<name>A0A069RNZ4_PEPLI</name>
<dbReference type="AlphaFoldDB" id="A0A069RNZ4"/>
<evidence type="ECO:0000313" key="1">
    <source>
        <dbReference type="EMBL" id="KDR95897.1"/>
    </source>
</evidence>
<proteinExistence type="predicted"/>
<gene>
    <name evidence="1" type="ORF">CLIT_8c00660</name>
</gene>
<dbReference type="EMBL" id="JJMM01000008">
    <property type="protein sequence ID" value="KDR95897.1"/>
    <property type="molecule type" value="Genomic_DNA"/>
</dbReference>
<comment type="caution">
    <text evidence="1">The sequence shown here is derived from an EMBL/GenBank/DDBJ whole genome shotgun (WGS) entry which is preliminary data.</text>
</comment>
<accession>A0A069RNZ4</accession>
<dbReference type="Proteomes" id="UP000027946">
    <property type="component" value="Unassembled WGS sequence"/>
</dbReference>